<evidence type="ECO:0000256" key="4">
    <source>
        <dbReference type="ARBA" id="ARBA00023004"/>
    </source>
</evidence>
<dbReference type="PANTHER" id="PTHR43409:SF4">
    <property type="entry name" value="RADICAL SAM SUPERFAMILY PROTEIN"/>
    <property type="match status" value="1"/>
</dbReference>
<evidence type="ECO:0000313" key="7">
    <source>
        <dbReference type="EMBL" id="QQG66070.1"/>
    </source>
</evidence>
<dbReference type="SFLD" id="SFLDS00029">
    <property type="entry name" value="Radical_SAM"/>
    <property type="match status" value="1"/>
</dbReference>
<dbReference type="AlphaFoldDB" id="A0A7T5VDR7"/>
<organism evidence="7 8">
    <name type="scientific">Desulfobulbus oligotrophicus</name>
    <dbReference type="NCBI Taxonomy" id="1909699"/>
    <lineage>
        <taxon>Bacteria</taxon>
        <taxon>Pseudomonadati</taxon>
        <taxon>Thermodesulfobacteriota</taxon>
        <taxon>Desulfobulbia</taxon>
        <taxon>Desulfobulbales</taxon>
        <taxon>Desulfobulbaceae</taxon>
        <taxon>Desulfobulbus</taxon>
    </lineage>
</organism>
<dbReference type="Proteomes" id="UP000596092">
    <property type="component" value="Chromosome"/>
</dbReference>
<proteinExistence type="predicted"/>
<evidence type="ECO:0000256" key="2">
    <source>
        <dbReference type="ARBA" id="ARBA00022691"/>
    </source>
</evidence>
<dbReference type="SFLD" id="SFLDG01082">
    <property type="entry name" value="B12-binding_domain_containing"/>
    <property type="match status" value="1"/>
</dbReference>
<keyword evidence="5" id="KW-0411">Iron-sulfur</keyword>
<feature type="domain" description="Radical SAM core" evidence="6">
    <location>
        <begin position="9"/>
        <end position="239"/>
    </location>
</feature>
<keyword evidence="8" id="KW-1185">Reference proteome</keyword>
<evidence type="ECO:0000256" key="5">
    <source>
        <dbReference type="ARBA" id="ARBA00023014"/>
    </source>
</evidence>
<dbReference type="SFLD" id="SFLDG01095">
    <property type="entry name" value="Uncharacterised_Radical_SAM_Su"/>
    <property type="match status" value="1"/>
</dbReference>
<dbReference type="InterPro" id="IPR007197">
    <property type="entry name" value="rSAM"/>
</dbReference>
<dbReference type="InterPro" id="IPR013785">
    <property type="entry name" value="Aldolase_TIM"/>
</dbReference>
<dbReference type="CDD" id="cd01335">
    <property type="entry name" value="Radical_SAM"/>
    <property type="match status" value="1"/>
</dbReference>
<evidence type="ECO:0000256" key="3">
    <source>
        <dbReference type="ARBA" id="ARBA00022723"/>
    </source>
</evidence>
<gene>
    <name evidence="7" type="ORF">HP555_09415</name>
</gene>
<accession>A0A7T5VDR7</accession>
<dbReference type="GO" id="GO:0003824">
    <property type="term" value="F:catalytic activity"/>
    <property type="evidence" value="ECO:0007669"/>
    <property type="project" value="InterPro"/>
</dbReference>
<dbReference type="InterPro" id="IPR006638">
    <property type="entry name" value="Elp3/MiaA/NifB-like_rSAM"/>
</dbReference>
<dbReference type="RefSeq" id="WP_199261855.1">
    <property type="nucleotide sequence ID" value="NZ_CP054140.1"/>
</dbReference>
<dbReference type="InterPro" id="IPR058240">
    <property type="entry name" value="rSAM_sf"/>
</dbReference>
<keyword evidence="3" id="KW-0479">Metal-binding</keyword>
<dbReference type="Pfam" id="PF04055">
    <property type="entry name" value="Radical_SAM"/>
    <property type="match status" value="1"/>
</dbReference>
<evidence type="ECO:0000256" key="1">
    <source>
        <dbReference type="ARBA" id="ARBA00001966"/>
    </source>
</evidence>
<dbReference type="EMBL" id="CP054140">
    <property type="protein sequence ID" value="QQG66070.1"/>
    <property type="molecule type" value="Genomic_DNA"/>
</dbReference>
<dbReference type="PROSITE" id="PS51918">
    <property type="entry name" value="RADICAL_SAM"/>
    <property type="match status" value="1"/>
</dbReference>
<name>A0A7T5VDR7_9BACT</name>
<dbReference type="GO" id="GO:0051536">
    <property type="term" value="F:iron-sulfur cluster binding"/>
    <property type="evidence" value="ECO:0007669"/>
    <property type="project" value="UniProtKB-KW"/>
</dbReference>
<evidence type="ECO:0000259" key="6">
    <source>
        <dbReference type="PROSITE" id="PS51918"/>
    </source>
</evidence>
<dbReference type="SMART" id="SM00729">
    <property type="entry name" value="Elp3"/>
    <property type="match status" value="1"/>
</dbReference>
<comment type="cofactor">
    <cofactor evidence="1">
        <name>[4Fe-4S] cluster</name>
        <dbReference type="ChEBI" id="CHEBI:49883"/>
    </cofactor>
</comment>
<sequence length="292" mass="33368">MQFEGTTYRPPMEADNMLLQVTVGCAHNKCTFCNMYRDVRFRVIDLEQIERDLIEARQIYRQAKRIFLVNGDAFVLPAHRLVAIAQRINHYFPECTTITMYASIRDIRTKTDAQLRELKSYGINDLYIGIESGCESVVQRLNKGHSVAEAKKELARLNTVGINHMALLMLGVAGKGNGMENARQTALFLNETKPKLIWAGTLALFNGTELHQATQRGEFQPPTEYEILEEEKELLRSIRLDDVPFYGNHPTNLVKLYGLLPRDSMQMIQAIDRAIEHYGKQTLLTTFDRSSL</sequence>
<dbReference type="InterPro" id="IPR051198">
    <property type="entry name" value="BchE-like"/>
</dbReference>
<keyword evidence="2" id="KW-0949">S-adenosyl-L-methionine</keyword>
<reference evidence="7 8" key="1">
    <citation type="submission" date="2020-05" db="EMBL/GenBank/DDBJ databases">
        <title>Complete genome of Desulfobulbus oligotrophicus.</title>
        <authorList>
            <person name="Podar M."/>
        </authorList>
    </citation>
    <scope>NUCLEOTIDE SEQUENCE [LARGE SCALE GENOMIC DNA]</scope>
    <source>
        <strain evidence="7 8">Prop6</strain>
    </source>
</reference>
<dbReference type="SUPFAM" id="SSF102114">
    <property type="entry name" value="Radical SAM enzymes"/>
    <property type="match status" value="1"/>
</dbReference>
<dbReference type="KEGG" id="dog:HP555_09415"/>
<dbReference type="PANTHER" id="PTHR43409">
    <property type="entry name" value="ANAEROBIC MAGNESIUM-PROTOPORPHYRIN IX MONOMETHYL ESTER CYCLASE-RELATED"/>
    <property type="match status" value="1"/>
</dbReference>
<keyword evidence="4" id="KW-0408">Iron</keyword>
<dbReference type="Gene3D" id="3.20.20.70">
    <property type="entry name" value="Aldolase class I"/>
    <property type="match status" value="1"/>
</dbReference>
<evidence type="ECO:0000313" key="8">
    <source>
        <dbReference type="Proteomes" id="UP000596092"/>
    </source>
</evidence>
<protein>
    <submittedName>
        <fullName evidence="7">Radical SAM protein</fullName>
    </submittedName>
</protein>
<dbReference type="GO" id="GO:0046872">
    <property type="term" value="F:metal ion binding"/>
    <property type="evidence" value="ECO:0007669"/>
    <property type="project" value="UniProtKB-KW"/>
</dbReference>